<dbReference type="PROSITE" id="PS50157">
    <property type="entry name" value="ZINC_FINGER_C2H2_2"/>
    <property type="match status" value="1"/>
</dbReference>
<name>A0AAV0VY98_9HEMI</name>
<feature type="region of interest" description="Disordered" evidence="2">
    <location>
        <begin position="106"/>
        <end position="153"/>
    </location>
</feature>
<evidence type="ECO:0000313" key="4">
    <source>
        <dbReference type="EMBL" id="CAI6349221.1"/>
    </source>
</evidence>
<keyword evidence="1" id="KW-0863">Zinc-finger</keyword>
<keyword evidence="1" id="KW-0479">Metal-binding</keyword>
<gene>
    <name evidence="4" type="ORF">MEUPH1_LOCUS5809</name>
</gene>
<sequence length="876" mass="99695">MSRRGPYLIMDASKICRLCLREAPDIVDVLNPDEPYLMEHVSYFFRLEIKGNDGKSTKICQYCIRKIHIWQGQIEKVHLNQCVVDYLAHKNNLLLASQALSTQPSIQPLQPSIQPLQPSMQPSTQPLSVPSKKKKKTSRRSNKRKSTSLIPEIPSTSNAMIQSPLESIQPSTSASIYQFQSINTQYGSDVPSTSKSTSMEIIPIASTSKSTSMEIIPIASTSAEFIPFTSTSTEVFPFASSSAEFIPSTSSSTEVFPFASSSAEVIPFASTSAEVIPFASTSAEVIPFASTSAEVIPFASSSSSIEIVPSYIVNEISSTGDNPVWYPNGNKKTYPESEVDDKNKSCIAECVCIFCTYQHEEVSRNGVAYNHILFCSKHSQPYACLIENCHSVFPNKLVFIQHYRTHLNLNSSTYLCNKCFSVLTCPRRSVMMSHTHQNLSEMYKCCSLTFTTMTKLVLHKLINHCAIVVTNHNRARTRQKQNLNIKKTELDHIKVGLDVPGTVTCKQKIKDNGSIKCYRCPKYFNNIHHFIEHSKIKHKNLITVKDKEIKLCPLCNKSYFNEQFTEHLENCTNTMLVGDKSLNHYGCVYCSAIFTNLSSREFRNHVLYCKSFELGIVNNKINHKCMNCSFTSTDDNLSLLHANSNCIYFQLKMRYALGPDETNKVTEQLEFVKQNIEQQDKYCINDGELLSSSKTYCNTARQRLLKSYNFFCNNCENLFFDEHIFFKHLTETGSCCRMQNLIYCQKCLTDFNSMEEFHGHLPRMPQSESLLPVKEEPVVQNNYVYGDLHMDVIRFNPNYGVVKVERNNETFHQKQEPIDESDYNNIGIIQEPEPEVSYNYYHNSVYSCPEEDSPDIDMQCEVEEKVDLNSLLKKLE</sequence>
<reference evidence="4 5" key="1">
    <citation type="submission" date="2023-01" db="EMBL/GenBank/DDBJ databases">
        <authorList>
            <person name="Whitehead M."/>
        </authorList>
    </citation>
    <scope>NUCLEOTIDE SEQUENCE [LARGE SCALE GENOMIC DNA]</scope>
</reference>
<dbReference type="Proteomes" id="UP001160148">
    <property type="component" value="Unassembled WGS sequence"/>
</dbReference>
<accession>A0AAV0VY98</accession>
<comment type="caution">
    <text evidence="4">The sequence shown here is derived from an EMBL/GenBank/DDBJ whole genome shotgun (WGS) entry which is preliminary data.</text>
</comment>
<proteinExistence type="predicted"/>
<dbReference type="GO" id="GO:0008270">
    <property type="term" value="F:zinc ion binding"/>
    <property type="evidence" value="ECO:0007669"/>
    <property type="project" value="UniProtKB-KW"/>
</dbReference>
<evidence type="ECO:0000256" key="2">
    <source>
        <dbReference type="SAM" id="MobiDB-lite"/>
    </source>
</evidence>
<feature type="compositionally biased region" description="Low complexity" evidence="2">
    <location>
        <begin position="106"/>
        <end position="123"/>
    </location>
</feature>
<dbReference type="SMART" id="SM00355">
    <property type="entry name" value="ZnF_C2H2"/>
    <property type="match status" value="3"/>
</dbReference>
<dbReference type="InterPro" id="IPR013087">
    <property type="entry name" value="Znf_C2H2_type"/>
</dbReference>
<evidence type="ECO:0000256" key="1">
    <source>
        <dbReference type="PROSITE-ProRule" id="PRU00042"/>
    </source>
</evidence>
<organism evidence="4 5">
    <name type="scientific">Macrosiphum euphorbiae</name>
    <name type="common">potato aphid</name>
    <dbReference type="NCBI Taxonomy" id="13131"/>
    <lineage>
        <taxon>Eukaryota</taxon>
        <taxon>Metazoa</taxon>
        <taxon>Ecdysozoa</taxon>
        <taxon>Arthropoda</taxon>
        <taxon>Hexapoda</taxon>
        <taxon>Insecta</taxon>
        <taxon>Pterygota</taxon>
        <taxon>Neoptera</taxon>
        <taxon>Paraneoptera</taxon>
        <taxon>Hemiptera</taxon>
        <taxon>Sternorrhyncha</taxon>
        <taxon>Aphidomorpha</taxon>
        <taxon>Aphidoidea</taxon>
        <taxon>Aphididae</taxon>
        <taxon>Macrosiphini</taxon>
        <taxon>Macrosiphum</taxon>
    </lineage>
</organism>
<feature type="compositionally biased region" description="Basic residues" evidence="2">
    <location>
        <begin position="131"/>
        <end position="146"/>
    </location>
</feature>
<keyword evidence="1" id="KW-0862">Zinc</keyword>
<dbReference type="PROSITE" id="PS00028">
    <property type="entry name" value="ZINC_FINGER_C2H2_1"/>
    <property type="match status" value="2"/>
</dbReference>
<evidence type="ECO:0000259" key="3">
    <source>
        <dbReference type="PROSITE" id="PS50157"/>
    </source>
</evidence>
<dbReference type="EMBL" id="CARXXK010000001">
    <property type="protein sequence ID" value="CAI6349221.1"/>
    <property type="molecule type" value="Genomic_DNA"/>
</dbReference>
<feature type="domain" description="C2H2-type" evidence="3">
    <location>
        <begin position="382"/>
        <end position="411"/>
    </location>
</feature>
<protein>
    <recommendedName>
        <fullName evidence="3">C2H2-type domain-containing protein</fullName>
    </recommendedName>
</protein>
<evidence type="ECO:0000313" key="5">
    <source>
        <dbReference type="Proteomes" id="UP001160148"/>
    </source>
</evidence>
<dbReference type="SUPFAM" id="SSF57716">
    <property type="entry name" value="Glucocorticoid receptor-like (DNA-binding domain)"/>
    <property type="match status" value="1"/>
</dbReference>
<keyword evidence="5" id="KW-1185">Reference proteome</keyword>
<dbReference type="Gene3D" id="3.40.1800.20">
    <property type="match status" value="1"/>
</dbReference>
<dbReference type="AlphaFoldDB" id="A0AAV0VY98"/>